<dbReference type="SUPFAM" id="SSF81886">
    <property type="entry name" value="Helical scaffold and wing domains of SecA"/>
    <property type="match status" value="1"/>
</dbReference>
<dbReference type="GO" id="GO:0046872">
    <property type="term" value="F:metal ion binding"/>
    <property type="evidence" value="ECO:0007669"/>
    <property type="project" value="UniProtKB-KW"/>
</dbReference>
<dbReference type="InterPro" id="IPR014001">
    <property type="entry name" value="Helicase_ATP-bd"/>
</dbReference>
<feature type="binding site" evidence="16">
    <location>
        <begin position="105"/>
        <end position="109"/>
    </location>
    <ligand>
        <name>ATP</name>
        <dbReference type="ChEBI" id="CHEBI:30616"/>
    </ligand>
</feature>
<evidence type="ECO:0000256" key="5">
    <source>
        <dbReference type="ARBA" id="ARBA00022490"/>
    </source>
</evidence>
<dbReference type="HAMAP" id="MF_01382">
    <property type="entry name" value="SecA"/>
    <property type="match status" value="1"/>
</dbReference>
<evidence type="ECO:0000259" key="20">
    <source>
        <dbReference type="PROSITE" id="PS51196"/>
    </source>
</evidence>
<dbReference type="NCBIfam" id="NF009538">
    <property type="entry name" value="PRK12904.1"/>
    <property type="match status" value="1"/>
</dbReference>
<dbReference type="AlphaFoldDB" id="A0A1H0MLI2"/>
<proteinExistence type="inferred from homology"/>
<organism evidence="21 22">
    <name type="scientific">Ectopseudomonas guguanensis</name>
    <dbReference type="NCBI Taxonomy" id="1198456"/>
    <lineage>
        <taxon>Bacteria</taxon>
        <taxon>Pseudomonadati</taxon>
        <taxon>Pseudomonadota</taxon>
        <taxon>Gammaproteobacteria</taxon>
        <taxon>Pseudomonadales</taxon>
        <taxon>Pseudomonadaceae</taxon>
        <taxon>Ectopseudomonas</taxon>
    </lineage>
</organism>
<dbReference type="GO" id="GO:0031522">
    <property type="term" value="C:cell envelope Sec protein transport complex"/>
    <property type="evidence" value="ECO:0007669"/>
    <property type="project" value="UniProtKB-ARBA"/>
</dbReference>
<feature type="domain" description="Helicase ATP-binding" evidence="18">
    <location>
        <begin position="89"/>
        <end position="247"/>
    </location>
</feature>
<evidence type="ECO:0000256" key="2">
    <source>
        <dbReference type="ARBA" id="ARBA00007650"/>
    </source>
</evidence>
<evidence type="ECO:0000256" key="9">
    <source>
        <dbReference type="ARBA" id="ARBA00022833"/>
    </source>
</evidence>
<feature type="domain" description="Helicase C-terminal" evidence="19">
    <location>
        <begin position="422"/>
        <end position="635"/>
    </location>
</feature>
<dbReference type="CDD" id="cd18803">
    <property type="entry name" value="SF2_C_secA"/>
    <property type="match status" value="1"/>
</dbReference>
<evidence type="ECO:0000256" key="1">
    <source>
        <dbReference type="ARBA" id="ARBA00001947"/>
    </source>
</evidence>
<dbReference type="InterPro" id="IPR036266">
    <property type="entry name" value="SecA_Wing/Scaffold_sf"/>
</dbReference>
<dbReference type="PRINTS" id="PR00906">
    <property type="entry name" value="SECA"/>
</dbReference>
<evidence type="ECO:0000256" key="11">
    <source>
        <dbReference type="ARBA" id="ARBA00022927"/>
    </source>
</evidence>
<dbReference type="GO" id="GO:0005524">
    <property type="term" value="F:ATP binding"/>
    <property type="evidence" value="ECO:0007669"/>
    <property type="project" value="UniProtKB-UniRule"/>
</dbReference>
<dbReference type="Pfam" id="PF02810">
    <property type="entry name" value="SEC-C"/>
    <property type="match status" value="1"/>
</dbReference>
<comment type="catalytic activity">
    <reaction evidence="15 16">
        <text>ATP + H2O + cellular proteinSide 1 = ADP + phosphate + cellular proteinSide 2.</text>
        <dbReference type="EC" id="7.4.2.8"/>
    </reaction>
</comment>
<name>A0A1H0MLI2_9GAMM</name>
<keyword evidence="9" id="KW-0862">Zinc</keyword>
<keyword evidence="4 16" id="KW-1003">Cell membrane</keyword>
<dbReference type="GO" id="GO:0017038">
    <property type="term" value="P:protein import"/>
    <property type="evidence" value="ECO:0007669"/>
    <property type="project" value="InterPro"/>
</dbReference>
<dbReference type="PANTHER" id="PTHR30612:SF0">
    <property type="entry name" value="CHLOROPLAST PROTEIN-TRANSPORTING ATPASE"/>
    <property type="match status" value="1"/>
</dbReference>
<dbReference type="GO" id="GO:0065002">
    <property type="term" value="P:intracellular protein transmembrane transport"/>
    <property type="evidence" value="ECO:0007669"/>
    <property type="project" value="UniProtKB-UniRule"/>
</dbReference>
<dbReference type="EMBL" id="FNJJ01000002">
    <property type="protein sequence ID" value="SDO81221.1"/>
    <property type="molecule type" value="Genomic_DNA"/>
</dbReference>
<dbReference type="NCBIfam" id="TIGR00963">
    <property type="entry name" value="secA"/>
    <property type="match status" value="1"/>
</dbReference>
<dbReference type="InterPro" id="IPR011115">
    <property type="entry name" value="SecA_DEAD"/>
</dbReference>
<keyword evidence="3 16" id="KW-0813">Transport</keyword>
<comment type="subcellular location">
    <subcellularLocation>
        <location evidence="16">Cell membrane</location>
        <topology evidence="16">Peripheral membrane protein</topology>
        <orientation evidence="16">Cytoplasmic side</orientation>
    </subcellularLocation>
    <subcellularLocation>
        <location evidence="16">Cytoplasm</location>
    </subcellularLocation>
    <text evidence="16">Distribution is 50-50.</text>
</comment>
<dbReference type="Gene3D" id="3.90.1440.10">
    <property type="entry name" value="SecA, preprotein cross-linking domain"/>
    <property type="match status" value="1"/>
</dbReference>
<dbReference type="GO" id="GO:0008564">
    <property type="term" value="F:protein-exporting ATPase activity"/>
    <property type="evidence" value="ECO:0007669"/>
    <property type="project" value="UniProtKB-EC"/>
</dbReference>
<dbReference type="InterPro" id="IPR014018">
    <property type="entry name" value="SecA_motor_DEAD"/>
</dbReference>
<evidence type="ECO:0000256" key="10">
    <source>
        <dbReference type="ARBA" id="ARBA00022840"/>
    </source>
</evidence>
<evidence type="ECO:0000256" key="15">
    <source>
        <dbReference type="ARBA" id="ARBA00034006"/>
    </source>
</evidence>
<dbReference type="SUPFAM" id="SSF81767">
    <property type="entry name" value="Pre-protein crosslinking domain of SecA"/>
    <property type="match status" value="1"/>
</dbReference>
<gene>
    <name evidence="16" type="primary">secA</name>
    <name evidence="21" type="ORF">SAMN05216213_102125</name>
</gene>
<keyword evidence="8 16" id="KW-0547">Nucleotide-binding</keyword>
<keyword evidence="5 16" id="KW-0963">Cytoplasm</keyword>
<evidence type="ECO:0000256" key="6">
    <source>
        <dbReference type="ARBA" id="ARBA00022519"/>
    </source>
</evidence>
<dbReference type="SUPFAM" id="SSF52540">
    <property type="entry name" value="P-loop containing nucleoside triphosphate hydrolases"/>
    <property type="match status" value="2"/>
</dbReference>
<feature type="binding site" evidence="16">
    <location>
        <position position="87"/>
    </location>
    <ligand>
        <name>ATP</name>
        <dbReference type="ChEBI" id="CHEBI:30616"/>
    </ligand>
</feature>
<evidence type="ECO:0000256" key="13">
    <source>
        <dbReference type="ARBA" id="ARBA00023010"/>
    </source>
</evidence>
<dbReference type="Proteomes" id="UP000199460">
    <property type="component" value="Unassembled WGS sequence"/>
</dbReference>
<keyword evidence="7" id="KW-0479">Metal-binding</keyword>
<accession>A0A1H0MLI2</accession>
<comment type="subunit">
    <text evidence="16">Monomer and homodimer. Part of the essential Sec protein translocation apparatus which comprises SecA, SecYEG and auxiliary proteins SecDF-YajC and YidC.</text>
</comment>
<feature type="domain" description="SecA family profile" evidence="20">
    <location>
        <begin position="3"/>
        <end position="619"/>
    </location>
</feature>
<dbReference type="InterPro" id="IPR004027">
    <property type="entry name" value="SEC_C_motif"/>
</dbReference>
<dbReference type="InterPro" id="IPR000185">
    <property type="entry name" value="SecA"/>
</dbReference>
<dbReference type="SMART" id="SM00957">
    <property type="entry name" value="SecA_DEAD"/>
    <property type="match status" value="1"/>
</dbReference>
<evidence type="ECO:0000313" key="22">
    <source>
        <dbReference type="Proteomes" id="UP000199460"/>
    </source>
</evidence>
<dbReference type="FunFam" id="3.40.50.300:FF:000081">
    <property type="entry name" value="Preprotein translocase subunit SecA"/>
    <property type="match status" value="1"/>
</dbReference>
<evidence type="ECO:0000256" key="7">
    <source>
        <dbReference type="ARBA" id="ARBA00022723"/>
    </source>
</evidence>
<protein>
    <recommendedName>
        <fullName evidence="16 17">Protein translocase subunit SecA</fullName>
        <ecNumber evidence="16">7.4.2.8</ecNumber>
    </recommendedName>
</protein>
<dbReference type="InterPro" id="IPR011116">
    <property type="entry name" value="SecA_Wing/Scaffold"/>
</dbReference>
<evidence type="ECO:0000256" key="3">
    <source>
        <dbReference type="ARBA" id="ARBA00022448"/>
    </source>
</evidence>
<dbReference type="InterPro" id="IPR036670">
    <property type="entry name" value="SecA_X-link_sf"/>
</dbReference>
<comment type="similarity">
    <text evidence="2 16 17">Belongs to the SecA family.</text>
</comment>
<dbReference type="FunFam" id="3.90.1440.10:FF:000001">
    <property type="entry name" value="Preprotein translocase subunit SecA"/>
    <property type="match status" value="1"/>
</dbReference>
<feature type="binding site" evidence="16">
    <location>
        <position position="512"/>
    </location>
    <ligand>
        <name>ATP</name>
        <dbReference type="ChEBI" id="CHEBI:30616"/>
    </ligand>
</feature>
<evidence type="ECO:0000313" key="21">
    <source>
        <dbReference type="EMBL" id="SDO81221.1"/>
    </source>
</evidence>
<evidence type="ECO:0000256" key="4">
    <source>
        <dbReference type="ARBA" id="ARBA00022475"/>
    </source>
</evidence>
<evidence type="ECO:0000259" key="19">
    <source>
        <dbReference type="PROSITE" id="PS51194"/>
    </source>
</evidence>
<dbReference type="InterPro" id="IPR027417">
    <property type="entry name" value="P-loop_NTPase"/>
</dbReference>
<dbReference type="Gene3D" id="1.10.3060.10">
    <property type="entry name" value="Helical scaffold and wing domains of SecA"/>
    <property type="match status" value="1"/>
</dbReference>
<dbReference type="GO" id="GO:0043952">
    <property type="term" value="P:protein transport by the Sec complex"/>
    <property type="evidence" value="ECO:0007669"/>
    <property type="project" value="TreeGrafter"/>
</dbReference>
<dbReference type="Pfam" id="PF01043">
    <property type="entry name" value="SecA_PP_bind"/>
    <property type="match status" value="1"/>
</dbReference>
<keyword evidence="22" id="KW-1185">Reference proteome</keyword>
<keyword evidence="11 16" id="KW-0653">Protein transport</keyword>
<dbReference type="CDD" id="cd17928">
    <property type="entry name" value="DEXDc_SecA"/>
    <property type="match status" value="1"/>
</dbReference>
<sequence>MFAPLFKKLFGSKNEREVKRMLKAVQSVNVLEEQMIALSDEQLRGKTEEFKARLAKGETLDKLLPEAFAVAREAGKRVMGMRHFDVQLIGGMTLHEGKIAEMRTGEGKTLVGTLAVYLNALSGKGVHVVTVNEYLARRDANWMRPLYEFLGLSVGIVTPFQPPEEKRAAYAADITYGTNNEFGFDYLRDNMAFSLEDKFQRELNFAVIDEVDSILIDEARTPLIISGQAEDSSKLYIEINKLIPRLKQHIEEEEGVVTQEGHFKVDEKTRQVELNEAGHQYVEEMLTAAGLLAEGESLYSAHNLGLLTHVYAGLRAHKLFHRNVEYIVQNGQVILIDEHTGRTMPGRRLSEGLHQAIEAKEGVNIQAESQTLASTTFQNYFRLYNKLSGMTGTADTEAFEFRQIYGLDVMVIPTNKPIARKDFNDLVYLTQEEKYQAIIADIKECQAQGRPILVGTATIETSEYVSQLLNKEGIEHKVLNAKFHDKEAEIIAQAGRPGALTIATNMAGRGTDILLGGNWEVEVAALENPTDEQIAQIKAEWQKRHQQVIEAGGLHVIASERHESRRIDNQLRGRAGRQGDPGSSRFYLSLEDNLMRIFASDRVKNFMKALGMQSGEAIEHRMVTNAIEKAQRKVEGRNFDMRKQLLEFDDVANEQRKVIYHMRNSLLAAENVGDTIAEFREEVLTAAINNHIPPQSMPEQWDVAGLESTLQSDFGLKLPIQQWLDEDDKLYEETLRERILAELLAAYNEKETQASAEALRTFEKQILLRVLDDLWKDHLSTMDHLRHGIHLRGYAQKNPKQEYKRESFALFQELLESIKRDTIRVLSHVQVRREDPAEEEARLRREAEALAERMQFQHADASALAAEQNNGEEGDVAVAAAPVRAEPKVGRNEPCPCGSGKKYKHCHGQIN</sequence>
<evidence type="ECO:0000259" key="18">
    <source>
        <dbReference type="PROSITE" id="PS51192"/>
    </source>
</evidence>
<dbReference type="InterPro" id="IPR001650">
    <property type="entry name" value="Helicase_C-like"/>
</dbReference>
<evidence type="ECO:0000256" key="14">
    <source>
        <dbReference type="ARBA" id="ARBA00023136"/>
    </source>
</evidence>
<dbReference type="InterPro" id="IPR011130">
    <property type="entry name" value="SecA_preprotein_X-link_dom"/>
</dbReference>
<keyword evidence="6" id="KW-0997">Cell inner membrane</keyword>
<dbReference type="Pfam" id="PF21090">
    <property type="entry name" value="P-loop_SecA"/>
    <property type="match status" value="1"/>
</dbReference>
<keyword evidence="10 16" id="KW-0067">ATP-binding</keyword>
<dbReference type="FunFam" id="3.40.50.300:FF:000113">
    <property type="entry name" value="Preprotein translocase subunit SecA"/>
    <property type="match status" value="1"/>
</dbReference>
<evidence type="ECO:0000256" key="8">
    <source>
        <dbReference type="ARBA" id="ARBA00022741"/>
    </source>
</evidence>
<reference evidence="22" key="1">
    <citation type="submission" date="2016-10" db="EMBL/GenBank/DDBJ databases">
        <authorList>
            <person name="Varghese N."/>
            <person name="Submissions S."/>
        </authorList>
    </citation>
    <scope>NUCLEOTIDE SEQUENCE [LARGE SCALE GENOMIC DNA]</scope>
    <source>
        <strain evidence="22">JCM 18416</strain>
    </source>
</reference>
<dbReference type="PROSITE" id="PS51194">
    <property type="entry name" value="HELICASE_CTER"/>
    <property type="match status" value="1"/>
</dbReference>
<dbReference type="FunFam" id="1.10.3060.10:FF:000003">
    <property type="entry name" value="Protein translocase subunit SecA"/>
    <property type="match status" value="1"/>
</dbReference>
<comment type="cofactor">
    <cofactor evidence="1">
        <name>Zn(2+)</name>
        <dbReference type="ChEBI" id="CHEBI:29105"/>
    </cofactor>
</comment>
<evidence type="ECO:0000256" key="16">
    <source>
        <dbReference type="HAMAP-Rule" id="MF_01382"/>
    </source>
</evidence>
<dbReference type="Pfam" id="PF07517">
    <property type="entry name" value="SecA_DEAD"/>
    <property type="match status" value="1"/>
</dbReference>
<comment type="function">
    <text evidence="16">Part of the Sec protein translocase complex. Interacts with the SecYEG preprotein conducting channel. Has a central role in coupling the hydrolysis of ATP to the transfer of proteins into and across the cell membrane, serving both as a receptor for the preprotein-SecB complex and as an ATP-driven molecular motor driving the stepwise translocation of polypeptide chains across the membrane.</text>
</comment>
<dbReference type="PROSITE" id="PS51192">
    <property type="entry name" value="HELICASE_ATP_BIND_1"/>
    <property type="match status" value="1"/>
</dbReference>
<dbReference type="GO" id="GO:0005886">
    <property type="term" value="C:plasma membrane"/>
    <property type="evidence" value="ECO:0007669"/>
    <property type="project" value="UniProtKB-SubCell"/>
</dbReference>
<dbReference type="Pfam" id="PF07516">
    <property type="entry name" value="SecA_SW"/>
    <property type="match status" value="1"/>
</dbReference>
<keyword evidence="14 16" id="KW-0472">Membrane</keyword>
<dbReference type="PROSITE" id="PS51196">
    <property type="entry name" value="SECA_MOTOR_DEAD"/>
    <property type="match status" value="1"/>
</dbReference>
<dbReference type="GeneID" id="300930367"/>
<dbReference type="GO" id="GO:0006605">
    <property type="term" value="P:protein targeting"/>
    <property type="evidence" value="ECO:0007669"/>
    <property type="project" value="UniProtKB-UniRule"/>
</dbReference>
<dbReference type="Gene3D" id="3.40.50.300">
    <property type="entry name" value="P-loop containing nucleotide triphosphate hydrolases"/>
    <property type="match status" value="2"/>
</dbReference>
<dbReference type="OrthoDB" id="9805579at2"/>
<evidence type="ECO:0000256" key="12">
    <source>
        <dbReference type="ARBA" id="ARBA00022967"/>
    </source>
</evidence>
<dbReference type="EC" id="7.4.2.8" evidence="16"/>
<evidence type="ECO:0000256" key="17">
    <source>
        <dbReference type="RuleBase" id="RU003874"/>
    </source>
</evidence>
<dbReference type="GO" id="GO:0005829">
    <property type="term" value="C:cytosol"/>
    <property type="evidence" value="ECO:0007669"/>
    <property type="project" value="TreeGrafter"/>
</dbReference>
<dbReference type="RefSeq" id="WP_090427186.1">
    <property type="nucleotide sequence ID" value="NZ_FNJJ01000002.1"/>
</dbReference>
<keyword evidence="12 16" id="KW-1278">Translocase</keyword>
<dbReference type="PANTHER" id="PTHR30612">
    <property type="entry name" value="SECA INNER MEMBRANE COMPONENT OF SEC PROTEIN SECRETION SYSTEM"/>
    <property type="match status" value="1"/>
</dbReference>
<dbReference type="InterPro" id="IPR044722">
    <property type="entry name" value="SecA_SF2_C"/>
</dbReference>
<keyword evidence="13 16" id="KW-0811">Translocation</keyword>
<dbReference type="SMART" id="SM00958">
    <property type="entry name" value="SecA_PP_bind"/>
    <property type="match status" value="1"/>
</dbReference>